<dbReference type="EMBL" id="KN831795">
    <property type="protein sequence ID" value="KIM37799.1"/>
    <property type="molecule type" value="Genomic_DNA"/>
</dbReference>
<dbReference type="AlphaFoldDB" id="A0A0C3C0I9"/>
<sequence>MTNAETRTKIRLRCEISSFKLQRLQIQVHDIDQEVDHSDRAPWGNPNQATPFSMGVTGLTPHKIAGYEHKKVEETPRTSWWGRRKLAAATLTVTLQSQRYDTWNDVISGMSAPDLFKH</sequence>
<protein>
    <submittedName>
        <fullName evidence="2">Uncharacterized protein</fullName>
    </submittedName>
</protein>
<reference evidence="2 3" key="1">
    <citation type="submission" date="2014-04" db="EMBL/GenBank/DDBJ databases">
        <authorList>
            <consortium name="DOE Joint Genome Institute"/>
            <person name="Kuo A."/>
            <person name="Gay G."/>
            <person name="Dore J."/>
            <person name="Kohler A."/>
            <person name="Nagy L.G."/>
            <person name="Floudas D."/>
            <person name="Copeland A."/>
            <person name="Barry K.W."/>
            <person name="Cichocki N."/>
            <person name="Veneault-Fourrey C."/>
            <person name="LaButti K."/>
            <person name="Lindquist E.A."/>
            <person name="Lipzen A."/>
            <person name="Lundell T."/>
            <person name="Morin E."/>
            <person name="Murat C."/>
            <person name="Sun H."/>
            <person name="Tunlid A."/>
            <person name="Henrissat B."/>
            <person name="Grigoriev I.V."/>
            <person name="Hibbett D.S."/>
            <person name="Martin F."/>
            <person name="Nordberg H.P."/>
            <person name="Cantor M.N."/>
            <person name="Hua S.X."/>
        </authorList>
    </citation>
    <scope>NUCLEOTIDE SEQUENCE [LARGE SCALE GENOMIC DNA]</scope>
    <source>
        <strain evidence="3">h7</strain>
    </source>
</reference>
<accession>A0A0C3C0I9</accession>
<feature type="region of interest" description="Disordered" evidence="1">
    <location>
        <begin position="37"/>
        <end position="56"/>
    </location>
</feature>
<reference evidence="3" key="2">
    <citation type="submission" date="2015-01" db="EMBL/GenBank/DDBJ databases">
        <title>Evolutionary Origins and Diversification of the Mycorrhizal Mutualists.</title>
        <authorList>
            <consortium name="DOE Joint Genome Institute"/>
            <consortium name="Mycorrhizal Genomics Consortium"/>
            <person name="Kohler A."/>
            <person name="Kuo A."/>
            <person name="Nagy L.G."/>
            <person name="Floudas D."/>
            <person name="Copeland A."/>
            <person name="Barry K.W."/>
            <person name="Cichocki N."/>
            <person name="Veneault-Fourrey C."/>
            <person name="LaButti K."/>
            <person name="Lindquist E.A."/>
            <person name="Lipzen A."/>
            <person name="Lundell T."/>
            <person name="Morin E."/>
            <person name="Murat C."/>
            <person name="Riley R."/>
            <person name="Ohm R."/>
            <person name="Sun H."/>
            <person name="Tunlid A."/>
            <person name="Henrissat B."/>
            <person name="Grigoriev I.V."/>
            <person name="Hibbett D.S."/>
            <person name="Martin F."/>
        </authorList>
    </citation>
    <scope>NUCLEOTIDE SEQUENCE [LARGE SCALE GENOMIC DNA]</scope>
    <source>
        <strain evidence="3">h7</strain>
    </source>
</reference>
<gene>
    <name evidence="2" type="ORF">M413DRAFT_448303</name>
</gene>
<dbReference type="Proteomes" id="UP000053424">
    <property type="component" value="Unassembled WGS sequence"/>
</dbReference>
<name>A0A0C3C0I9_HEBCY</name>
<keyword evidence="3" id="KW-1185">Reference proteome</keyword>
<evidence type="ECO:0000313" key="3">
    <source>
        <dbReference type="Proteomes" id="UP000053424"/>
    </source>
</evidence>
<proteinExistence type="predicted"/>
<dbReference type="HOGENOM" id="CLU_2073444_0_0_1"/>
<evidence type="ECO:0000313" key="2">
    <source>
        <dbReference type="EMBL" id="KIM37799.1"/>
    </source>
</evidence>
<organism evidence="2 3">
    <name type="scientific">Hebeloma cylindrosporum</name>
    <dbReference type="NCBI Taxonomy" id="76867"/>
    <lineage>
        <taxon>Eukaryota</taxon>
        <taxon>Fungi</taxon>
        <taxon>Dikarya</taxon>
        <taxon>Basidiomycota</taxon>
        <taxon>Agaricomycotina</taxon>
        <taxon>Agaricomycetes</taxon>
        <taxon>Agaricomycetidae</taxon>
        <taxon>Agaricales</taxon>
        <taxon>Agaricineae</taxon>
        <taxon>Hymenogastraceae</taxon>
        <taxon>Hebeloma</taxon>
    </lineage>
</organism>
<evidence type="ECO:0000256" key="1">
    <source>
        <dbReference type="SAM" id="MobiDB-lite"/>
    </source>
</evidence>